<evidence type="ECO:0000259" key="3">
    <source>
        <dbReference type="Pfam" id="PF17162"/>
    </source>
</evidence>
<dbReference type="Pfam" id="PF17162">
    <property type="entry name" value="DUF5118"/>
    <property type="match status" value="1"/>
</dbReference>
<dbReference type="PROSITE" id="PS51257">
    <property type="entry name" value="PROKAR_LIPOPROTEIN"/>
    <property type="match status" value="1"/>
</dbReference>
<dbReference type="SUPFAM" id="SSF55486">
    <property type="entry name" value="Metalloproteases ('zincins'), catalytic domain"/>
    <property type="match status" value="1"/>
</dbReference>
<accession>A0A1H4EJ97</accession>
<dbReference type="EMBL" id="FNRL01000018">
    <property type="protein sequence ID" value="SEA84322.1"/>
    <property type="molecule type" value="Genomic_DNA"/>
</dbReference>
<dbReference type="Proteomes" id="UP000199656">
    <property type="component" value="Unassembled WGS sequence"/>
</dbReference>
<dbReference type="Gene3D" id="3.40.390.10">
    <property type="entry name" value="Collagenase (Catalytic Domain)"/>
    <property type="match status" value="1"/>
</dbReference>
<dbReference type="InterPro" id="IPR032534">
    <property type="entry name" value="EcxA_zinc-bd"/>
</dbReference>
<feature type="domain" description="DUF5117" evidence="2">
    <location>
        <begin position="104"/>
        <end position="289"/>
    </location>
</feature>
<dbReference type="AlphaFoldDB" id="A0A1H4EJ97"/>
<evidence type="ECO:0000259" key="1">
    <source>
        <dbReference type="Pfam" id="PF16313"/>
    </source>
</evidence>
<feature type="domain" description="EcxA zinc-binding" evidence="1">
    <location>
        <begin position="423"/>
        <end position="738"/>
    </location>
</feature>
<gene>
    <name evidence="4" type="ORF">SAMN05660909_03732</name>
</gene>
<dbReference type="InterPro" id="IPR034032">
    <property type="entry name" value="Zn_MMP-like_bac"/>
</dbReference>
<dbReference type="CDD" id="cd04276">
    <property type="entry name" value="ZnMc_MMP_like_2"/>
    <property type="match status" value="1"/>
</dbReference>
<dbReference type="Pfam" id="PF17148">
    <property type="entry name" value="DUF5117"/>
    <property type="match status" value="1"/>
</dbReference>
<feature type="domain" description="DUF5118" evidence="3">
    <location>
        <begin position="43"/>
        <end position="92"/>
    </location>
</feature>
<protein>
    <recommendedName>
        <fullName evidence="6">Zinc-dependent metalloprotease</fullName>
    </recommendedName>
</protein>
<name>A0A1H4EJ97_9BACT</name>
<sequence>MNRYAYIPLVAVLSSCAVFKGGNKKKETTAAAAEVKPDKNGVKPYSSVITGEMVTYPGFITVHSTQKKDTVYLEIDRQLLGKDVLAINRIAKIAGGFPFFATEELDEKILFFEKGQFSNLKIRQQVLSRRADSSQLLSKAVAGANTRPVLATCPILAYGKDSSIVIDATPLIRDASGFMNSIDQSDLQKYIKIATFKDFEVESVRTFPENIAISISKNGAYEMNLINKKGGPMSLVTTTSFIKLPETPMATRFYDQRVGYFAIPYVAYKDDQQKIRINKIIHRWRLEPKPEDVEKYKRGELVEPARPIVIYIDPATPKQWRKFLVAGINDWQPAFEKAGFKNAIIGKEWPENDSAMSLEDMRYSVLQFLPSRQQNAYGPNVHDPRSGEILHTRIEWYQDISKLLHAWYVLQVGPADPGAQKGNLDDELMGELMRFVSSHEVGHTLGLRHNFGSSSKTPSDSLRSKTYLQQYGHTASIMDYARFNYAAQPEDSIPRALLFPRVGDYDKWAIQWGYRQTFAANPEEDRKIMARMIKDSLAANERYWFGNGEQESLYDAPPIDPRCQTEDLGDDAVKANTYGIMNMKRVFAEISKYSFEDGGQRQLMHDIFEVGVLRYLGLIANVSKYIGGVTYEIKEDEDEAPSYEPVPKEKQVAALDFVINEFINTPTWLVDPELLNKINMPRTRNYIEDAQLRSINIAFSAPTLNEYYRRGIRYGADKTLTADEIILKAHAAIWGDLQKGTVNIDDYHCNMQKAYLACMFTIFRSPEPTLMGSPAFNIAASEIAKLKEEVKKAIPLAADAKTRMHLEDLDSRIRKLSSKLK</sequence>
<proteinExistence type="predicted"/>
<reference evidence="5" key="1">
    <citation type="submission" date="2016-10" db="EMBL/GenBank/DDBJ databases">
        <authorList>
            <person name="Varghese N."/>
            <person name="Submissions S."/>
        </authorList>
    </citation>
    <scope>NUCLEOTIDE SEQUENCE [LARGE SCALE GENOMIC DNA]</scope>
    <source>
        <strain evidence="5">DSM 23920</strain>
    </source>
</reference>
<evidence type="ECO:0000313" key="5">
    <source>
        <dbReference type="Proteomes" id="UP000199656"/>
    </source>
</evidence>
<keyword evidence="5" id="KW-1185">Reference proteome</keyword>
<organism evidence="4 5">
    <name type="scientific">Chitinophaga terrae</name>
    <name type="common">ex Kim and Jung 2007</name>
    <dbReference type="NCBI Taxonomy" id="408074"/>
    <lineage>
        <taxon>Bacteria</taxon>
        <taxon>Pseudomonadati</taxon>
        <taxon>Bacteroidota</taxon>
        <taxon>Chitinophagia</taxon>
        <taxon>Chitinophagales</taxon>
        <taxon>Chitinophagaceae</taxon>
        <taxon>Chitinophaga</taxon>
    </lineage>
</organism>
<evidence type="ECO:0008006" key="6">
    <source>
        <dbReference type="Google" id="ProtNLM"/>
    </source>
</evidence>
<dbReference type="InterPro" id="IPR024079">
    <property type="entry name" value="MetalloPept_cat_dom_sf"/>
</dbReference>
<dbReference type="Pfam" id="PF16313">
    <property type="entry name" value="DUF4953"/>
    <property type="match status" value="1"/>
</dbReference>
<dbReference type="OrthoDB" id="9776599at2"/>
<dbReference type="PANTHER" id="PTHR38478">
    <property type="entry name" value="PEPTIDASE M1A AND M12B"/>
    <property type="match status" value="1"/>
</dbReference>
<evidence type="ECO:0000313" key="4">
    <source>
        <dbReference type="EMBL" id="SEA84322.1"/>
    </source>
</evidence>
<evidence type="ECO:0000259" key="2">
    <source>
        <dbReference type="Pfam" id="PF17148"/>
    </source>
</evidence>
<dbReference type="RefSeq" id="WP_089763438.1">
    <property type="nucleotide sequence ID" value="NZ_BKAT01000031.1"/>
</dbReference>
<dbReference type="InterPro" id="IPR033428">
    <property type="entry name" value="DUF5118"/>
</dbReference>
<dbReference type="GO" id="GO:0008237">
    <property type="term" value="F:metallopeptidase activity"/>
    <property type="evidence" value="ECO:0007669"/>
    <property type="project" value="InterPro"/>
</dbReference>
<dbReference type="InterPro" id="IPR033413">
    <property type="entry name" value="DUF5117"/>
</dbReference>
<dbReference type="STRING" id="408074.SAMN05660909_03732"/>
<dbReference type="PANTHER" id="PTHR38478:SF1">
    <property type="entry name" value="ZINC DEPENDENT METALLOPROTEASE DOMAIN LIPOPROTEIN"/>
    <property type="match status" value="1"/>
</dbReference>